<gene>
    <name evidence="1" type="ORF">LPTSP1_03220</name>
</gene>
<proteinExistence type="predicted"/>
<accession>A0A2P2CY71</accession>
<keyword evidence="2" id="KW-1185">Reference proteome</keyword>
<dbReference type="AlphaFoldDB" id="A0A2P2CY71"/>
<comment type="caution">
    <text evidence="1">The sequence shown here is derived from an EMBL/GenBank/DDBJ whole genome shotgun (WGS) entry which is preliminary data.</text>
</comment>
<protein>
    <submittedName>
        <fullName evidence="1">Uncharacterized protein</fullName>
    </submittedName>
</protein>
<evidence type="ECO:0000313" key="2">
    <source>
        <dbReference type="Proteomes" id="UP000245076"/>
    </source>
</evidence>
<sequence>MQVFESVSFSFLKDYIARSNDRYEIMNTVRLESNENFCETVAKENQNCIIPIE</sequence>
<organism evidence="1 2">
    <name type="scientific">Leptospira johnsonii</name>
    <dbReference type="NCBI Taxonomy" id="1917820"/>
    <lineage>
        <taxon>Bacteria</taxon>
        <taxon>Pseudomonadati</taxon>
        <taxon>Spirochaetota</taxon>
        <taxon>Spirochaetia</taxon>
        <taxon>Leptospirales</taxon>
        <taxon>Leptospiraceae</taxon>
        <taxon>Leptospira</taxon>
    </lineage>
</organism>
<evidence type="ECO:0000313" key="1">
    <source>
        <dbReference type="EMBL" id="GBF37342.1"/>
    </source>
</evidence>
<name>A0A2P2CY71_9LEPT</name>
<dbReference type="EMBL" id="BFAY01000005">
    <property type="protein sequence ID" value="GBF37342.1"/>
    <property type="molecule type" value="Genomic_DNA"/>
</dbReference>
<dbReference type="Proteomes" id="UP000245076">
    <property type="component" value="Unassembled WGS sequence"/>
</dbReference>
<reference evidence="1 2" key="1">
    <citation type="submission" date="2018-02" db="EMBL/GenBank/DDBJ databases">
        <title>Novel Leptospira species isolated from soil and water in Japan.</title>
        <authorList>
            <person name="Nakao R."/>
            <person name="Masuzawa T."/>
        </authorList>
    </citation>
    <scope>NUCLEOTIDE SEQUENCE [LARGE SCALE GENOMIC DNA]</scope>
    <source>
        <strain evidence="1 2">E8</strain>
    </source>
</reference>